<dbReference type="Pfam" id="PF04545">
    <property type="entry name" value="Sigma70_r4"/>
    <property type="match status" value="1"/>
</dbReference>
<dbReference type="GO" id="GO:0006352">
    <property type="term" value="P:DNA-templated transcription initiation"/>
    <property type="evidence" value="ECO:0007669"/>
    <property type="project" value="InterPro"/>
</dbReference>
<dbReference type="SUPFAM" id="SSF88946">
    <property type="entry name" value="Sigma2 domain of RNA polymerase sigma factors"/>
    <property type="match status" value="1"/>
</dbReference>
<name>A0A010Z3T3_9ACTN</name>
<dbReference type="InterPro" id="IPR007624">
    <property type="entry name" value="RNA_pol_sigma70_r3"/>
</dbReference>
<reference evidence="8 9" key="1">
    <citation type="submission" date="2013-07" db="EMBL/GenBank/DDBJ databases">
        <authorList>
            <consortium name="DOE Joint Genome Institute"/>
            <person name="Eisen J."/>
            <person name="Huntemann M."/>
            <person name="Han J."/>
            <person name="Chen A."/>
            <person name="Kyrpides N."/>
            <person name="Mavromatis K."/>
            <person name="Markowitz V."/>
            <person name="Palaniappan K."/>
            <person name="Ivanova N."/>
            <person name="Schaumberg A."/>
            <person name="Pati A."/>
            <person name="Liolios K."/>
            <person name="Nordberg H.P."/>
            <person name="Cantor M.N."/>
            <person name="Hua S.X."/>
            <person name="Woyke T."/>
        </authorList>
    </citation>
    <scope>NUCLEOTIDE SEQUENCE [LARGE SCALE GENOMIC DNA]</scope>
    <source>
        <strain evidence="8 9">DSM 44712</strain>
    </source>
</reference>
<dbReference type="Pfam" id="PF04542">
    <property type="entry name" value="Sigma70_r2"/>
    <property type="match status" value="1"/>
</dbReference>
<dbReference type="InterPro" id="IPR014284">
    <property type="entry name" value="RNA_pol_sigma-70_dom"/>
</dbReference>
<evidence type="ECO:0000256" key="3">
    <source>
        <dbReference type="ARBA" id="ARBA00023125"/>
    </source>
</evidence>
<dbReference type="Pfam" id="PF04539">
    <property type="entry name" value="Sigma70_r3"/>
    <property type="match status" value="1"/>
</dbReference>
<dbReference type="Gene3D" id="1.20.120.1810">
    <property type="match status" value="1"/>
</dbReference>
<gene>
    <name evidence="8" type="ORF">CryarDRAFT_3186</name>
</gene>
<feature type="domain" description="RNA polymerase sigma-70 region 4" evidence="7">
    <location>
        <begin position="215"/>
        <end position="262"/>
    </location>
</feature>
<dbReference type="EMBL" id="JFBT01000001">
    <property type="protein sequence ID" value="EXG82053.1"/>
    <property type="molecule type" value="Genomic_DNA"/>
</dbReference>
<evidence type="ECO:0000256" key="1">
    <source>
        <dbReference type="ARBA" id="ARBA00023015"/>
    </source>
</evidence>
<keyword evidence="4" id="KW-0804">Transcription</keyword>
<keyword evidence="1" id="KW-0805">Transcription regulation</keyword>
<proteinExistence type="predicted"/>
<dbReference type="RefSeq" id="WP_051570298.1">
    <property type="nucleotide sequence ID" value="NZ_KK073874.1"/>
</dbReference>
<dbReference type="NCBIfam" id="TIGR02937">
    <property type="entry name" value="sigma70-ECF"/>
    <property type="match status" value="1"/>
</dbReference>
<dbReference type="InterPro" id="IPR014322">
    <property type="entry name" value="RNA_pol_sigma-B/F/G"/>
</dbReference>
<dbReference type="PATRIC" id="fig|927661.3.peg.3142"/>
<organism evidence="8 9">
    <name type="scientific">Cryptosporangium arvum DSM 44712</name>
    <dbReference type="NCBI Taxonomy" id="927661"/>
    <lineage>
        <taxon>Bacteria</taxon>
        <taxon>Bacillati</taxon>
        <taxon>Actinomycetota</taxon>
        <taxon>Actinomycetes</taxon>
        <taxon>Cryptosporangiales</taxon>
        <taxon>Cryptosporangiaceae</taxon>
        <taxon>Cryptosporangium</taxon>
    </lineage>
</organism>
<dbReference type="InterPro" id="IPR007627">
    <property type="entry name" value="RNA_pol_sigma70_r2"/>
</dbReference>
<keyword evidence="3" id="KW-0238">DNA-binding</keyword>
<feature type="domain" description="RNA polymerase sigma-70 region 2" evidence="6">
    <location>
        <begin position="49"/>
        <end position="117"/>
    </location>
</feature>
<keyword evidence="9" id="KW-1185">Reference proteome</keyword>
<dbReference type="InterPro" id="IPR000943">
    <property type="entry name" value="RNA_pol_sigma70"/>
</dbReference>
<protein>
    <submittedName>
        <fullName evidence="8">RNA polymerase sigma-70 factor, sigma-B/F/G subfamily</fullName>
    </submittedName>
</protein>
<dbReference type="InterPro" id="IPR007630">
    <property type="entry name" value="RNA_pol_sigma70_r4"/>
</dbReference>
<evidence type="ECO:0000313" key="8">
    <source>
        <dbReference type="EMBL" id="EXG82053.1"/>
    </source>
</evidence>
<feature type="domain" description="RNA polymerase sigma-70 region 3" evidence="5">
    <location>
        <begin position="130"/>
        <end position="193"/>
    </location>
</feature>
<dbReference type="HOGENOM" id="CLU_014793_8_5_11"/>
<dbReference type="AlphaFoldDB" id="A0A010Z3T3"/>
<dbReference type="GO" id="GO:0016987">
    <property type="term" value="F:sigma factor activity"/>
    <property type="evidence" value="ECO:0007669"/>
    <property type="project" value="UniProtKB-KW"/>
</dbReference>
<dbReference type="PANTHER" id="PTHR30385:SF4">
    <property type="entry name" value="RNA POLYMERASE SIGMA-E FACTOR"/>
    <property type="match status" value="1"/>
</dbReference>
<dbReference type="PANTHER" id="PTHR30385">
    <property type="entry name" value="SIGMA FACTOR F FLAGELLAR"/>
    <property type="match status" value="1"/>
</dbReference>
<sequence>MTIAPIAPSEGDTEDPDYSDHSAVAPLFRRFAALTDVSSEKALLRERLILIHLPLAEHLAQRFSRRGEPVDDLVQVARLGLLKAVDRFDPRRDVPFLGFAVPTIAGEIRRYFRDHAWYVRPPRRLQELHLRLNTASTEMFQRDHRAPTARTLAEHLGLPTDEVHEGLQLTNSYAPLPLDAPSSAGSDGPSVIESLGALDEALALVDNREALKRLIADLPERERRILGLRFFDERTQSQIASDIGVSQMQVSRLLSATLTRLRRQILADA</sequence>
<dbReference type="CDD" id="cd06171">
    <property type="entry name" value="Sigma70_r4"/>
    <property type="match status" value="1"/>
</dbReference>
<evidence type="ECO:0000313" key="9">
    <source>
        <dbReference type="Proteomes" id="UP000021053"/>
    </source>
</evidence>
<keyword evidence="2" id="KW-0731">Sigma factor</keyword>
<evidence type="ECO:0000256" key="2">
    <source>
        <dbReference type="ARBA" id="ARBA00023082"/>
    </source>
</evidence>
<dbReference type="InterPro" id="IPR013325">
    <property type="entry name" value="RNA_pol_sigma_r2"/>
</dbReference>
<evidence type="ECO:0000256" key="4">
    <source>
        <dbReference type="ARBA" id="ARBA00023163"/>
    </source>
</evidence>
<evidence type="ECO:0000259" key="6">
    <source>
        <dbReference type="Pfam" id="PF04542"/>
    </source>
</evidence>
<dbReference type="PRINTS" id="PR00046">
    <property type="entry name" value="SIGMA70FCT"/>
</dbReference>
<comment type="caution">
    <text evidence="8">The sequence shown here is derived from an EMBL/GenBank/DDBJ whole genome shotgun (WGS) entry which is preliminary data.</text>
</comment>
<dbReference type="Proteomes" id="UP000021053">
    <property type="component" value="Unassembled WGS sequence"/>
</dbReference>
<dbReference type="GO" id="GO:0003677">
    <property type="term" value="F:DNA binding"/>
    <property type="evidence" value="ECO:0007669"/>
    <property type="project" value="UniProtKB-KW"/>
</dbReference>
<evidence type="ECO:0000259" key="5">
    <source>
        <dbReference type="Pfam" id="PF04539"/>
    </source>
</evidence>
<accession>A0A010Z3T3</accession>
<dbReference type="InterPro" id="IPR013324">
    <property type="entry name" value="RNA_pol_sigma_r3/r4-like"/>
</dbReference>
<evidence type="ECO:0000259" key="7">
    <source>
        <dbReference type="Pfam" id="PF04545"/>
    </source>
</evidence>
<dbReference type="SUPFAM" id="SSF88659">
    <property type="entry name" value="Sigma3 and sigma4 domains of RNA polymerase sigma factors"/>
    <property type="match status" value="2"/>
</dbReference>
<dbReference type="Gene3D" id="1.20.140.160">
    <property type="match status" value="1"/>
</dbReference>
<dbReference type="NCBIfam" id="TIGR02980">
    <property type="entry name" value="SigBFG"/>
    <property type="match status" value="1"/>
</dbReference>